<dbReference type="RefSeq" id="WP_099439099.1">
    <property type="nucleotide sequence ID" value="NZ_CP024091.1"/>
</dbReference>
<dbReference type="Pfam" id="PF13385">
    <property type="entry name" value="Laminin_G_3"/>
    <property type="match status" value="1"/>
</dbReference>
<dbReference type="InterPro" id="IPR017850">
    <property type="entry name" value="Alkaline_phosphatase_core_sf"/>
</dbReference>
<protein>
    <recommendedName>
        <fullName evidence="2">DUF4983 domain-containing protein</fullName>
    </recommendedName>
</protein>
<feature type="chain" id="PRO_5013817010" description="DUF4983 domain-containing protein" evidence="1">
    <location>
        <begin position="29"/>
        <end position="564"/>
    </location>
</feature>
<dbReference type="GO" id="GO:0004553">
    <property type="term" value="F:hydrolase activity, hydrolyzing O-glycosyl compounds"/>
    <property type="evidence" value="ECO:0007669"/>
    <property type="project" value="UniProtKB-ARBA"/>
</dbReference>
<dbReference type="OrthoDB" id="279982at2"/>
<evidence type="ECO:0000256" key="1">
    <source>
        <dbReference type="SAM" id="SignalP"/>
    </source>
</evidence>
<evidence type="ECO:0000313" key="3">
    <source>
        <dbReference type="EMBL" id="ATP57171.1"/>
    </source>
</evidence>
<evidence type="ECO:0000259" key="2">
    <source>
        <dbReference type="Pfam" id="PF16356"/>
    </source>
</evidence>
<accession>A0A2D1U6D1</accession>
<dbReference type="Pfam" id="PF16356">
    <property type="entry name" value="DUF4983"/>
    <property type="match status" value="1"/>
</dbReference>
<reference evidence="3 4" key="1">
    <citation type="submission" date="2017-10" db="EMBL/GenBank/DDBJ databases">
        <title>Whole genome of Pedobacter ginsengisoli T01R-27 isolated from tomato rhizosphere.</title>
        <authorList>
            <person name="Weon H.-Y."/>
            <person name="Lee S.A."/>
            <person name="Sang M.K."/>
            <person name="Song J."/>
        </authorList>
    </citation>
    <scope>NUCLEOTIDE SEQUENCE [LARGE SCALE GENOMIC DNA]</scope>
    <source>
        <strain evidence="3 4">T01R-27</strain>
    </source>
</reference>
<dbReference type="EMBL" id="CP024091">
    <property type="protein sequence ID" value="ATP57171.1"/>
    <property type="molecule type" value="Genomic_DNA"/>
</dbReference>
<dbReference type="AlphaFoldDB" id="A0A2D1U6D1"/>
<dbReference type="KEGG" id="pgs:CPT03_12160"/>
<dbReference type="InterPro" id="IPR032309">
    <property type="entry name" value="DUF4983"/>
</dbReference>
<dbReference type="SUPFAM" id="SSF49899">
    <property type="entry name" value="Concanavalin A-like lectins/glucanases"/>
    <property type="match status" value="1"/>
</dbReference>
<gene>
    <name evidence="3" type="ORF">CPT03_12160</name>
</gene>
<evidence type="ECO:0000313" key="4">
    <source>
        <dbReference type="Proteomes" id="UP000223749"/>
    </source>
</evidence>
<keyword evidence="1" id="KW-0732">Signal</keyword>
<keyword evidence="4" id="KW-1185">Reference proteome</keyword>
<feature type="signal peptide" evidence="1">
    <location>
        <begin position="1"/>
        <end position="28"/>
    </location>
</feature>
<name>A0A2D1U6D1_9SPHI</name>
<dbReference type="Gene3D" id="2.60.120.200">
    <property type="match status" value="1"/>
</dbReference>
<dbReference type="Proteomes" id="UP000223749">
    <property type="component" value="Chromosome"/>
</dbReference>
<dbReference type="InterPro" id="IPR013320">
    <property type="entry name" value="ConA-like_dom_sf"/>
</dbReference>
<dbReference type="PROSITE" id="PS51257">
    <property type="entry name" value="PROKAR_LIPOPROTEIN"/>
    <property type="match status" value="1"/>
</dbReference>
<organism evidence="3 4">
    <name type="scientific">Pedobacter ginsengisoli</name>
    <dbReference type="NCBI Taxonomy" id="363852"/>
    <lineage>
        <taxon>Bacteria</taxon>
        <taxon>Pseudomonadati</taxon>
        <taxon>Bacteroidota</taxon>
        <taxon>Sphingobacteriia</taxon>
        <taxon>Sphingobacteriales</taxon>
        <taxon>Sphingobacteriaceae</taxon>
        <taxon>Pedobacter</taxon>
    </lineage>
</organism>
<sequence length="564" mass="62912">MKTRYHNTKIMKLSWLCIGLLSILGACNSPFDRMIPEREYTDSANVAYSKPKVLYIIVDGARGISVRNAQAANINSLLPTSIYTWNGFSDVDATTNAASYTTMLTGVKAAKHGVKSDDFSANHLSDYPVLFKRIKEMDPALRTTVYTSSLLLNSKLSADATSSLQLSDDAAVKSAVVNDLEKDESSLIVAQFSGVDDAGKTSGYDLSFPAYKTAILKFDGYVGEMLTALKNRPNYKSEKWLVVISSNKGGMFHLPDSENDNTVFSNTEINTFTIFNTSEYTTKILTKPYLGNKFPGNFVKFSGDLKALNTAADNSLYNFGDSEFTIELKVRKNVLNFYYPSMIGKRRDWTHGDIGWNIFLEGPYWMLNARGSKNVTRQVKGANIPMGTWNSIALVCVNKNGKRYIRTFTNGKFNTESEITDLGSFDNNFPLTLGKFSSNGSMDGNISDVKIWKAAIPDDKIQQFACDTYVDPGHPYYDYLISYWPMMDASGNHFKDEGLAKNDLILQDGTVAWQNLSELICSPPATDLSQLVPGTVDIPAQIYTWLRIPRQESWSLDGRIWQDQ</sequence>
<proteinExistence type="predicted"/>
<dbReference type="Gene3D" id="3.40.720.10">
    <property type="entry name" value="Alkaline Phosphatase, subunit A"/>
    <property type="match status" value="1"/>
</dbReference>
<dbReference type="GO" id="GO:0005975">
    <property type="term" value="P:carbohydrate metabolic process"/>
    <property type="evidence" value="ECO:0007669"/>
    <property type="project" value="UniProtKB-ARBA"/>
</dbReference>
<feature type="domain" description="DUF4983" evidence="2">
    <location>
        <begin position="473"/>
        <end position="561"/>
    </location>
</feature>
<dbReference type="SUPFAM" id="SSF53649">
    <property type="entry name" value="Alkaline phosphatase-like"/>
    <property type="match status" value="1"/>
</dbReference>